<feature type="domain" description="RING-type" evidence="10">
    <location>
        <begin position="724"/>
        <end position="764"/>
    </location>
</feature>
<dbReference type="PANTHER" id="PTHR22763">
    <property type="entry name" value="RING ZINC FINGER PROTEIN"/>
    <property type="match status" value="1"/>
</dbReference>
<dbReference type="InterPro" id="IPR001841">
    <property type="entry name" value="Znf_RING"/>
</dbReference>
<evidence type="ECO:0000256" key="1">
    <source>
        <dbReference type="ARBA" id="ARBA00004141"/>
    </source>
</evidence>
<proteinExistence type="predicted"/>
<keyword evidence="7 9" id="KW-0472">Membrane</keyword>
<feature type="transmembrane region" description="Helical" evidence="9">
    <location>
        <begin position="89"/>
        <end position="116"/>
    </location>
</feature>
<feature type="transmembrane region" description="Helical" evidence="9">
    <location>
        <begin position="128"/>
        <end position="151"/>
    </location>
</feature>
<dbReference type="InterPro" id="IPR013083">
    <property type="entry name" value="Znf_RING/FYVE/PHD"/>
</dbReference>
<evidence type="ECO:0000256" key="5">
    <source>
        <dbReference type="ARBA" id="ARBA00022833"/>
    </source>
</evidence>
<evidence type="ECO:0000256" key="6">
    <source>
        <dbReference type="ARBA" id="ARBA00022989"/>
    </source>
</evidence>
<name>A0A5J4NVU9_9TREM</name>
<dbReference type="AlphaFoldDB" id="A0A5J4NVU9"/>
<dbReference type="SUPFAM" id="SSF57850">
    <property type="entry name" value="RING/U-box"/>
    <property type="match status" value="1"/>
</dbReference>
<dbReference type="Pfam" id="PF13705">
    <property type="entry name" value="TRC8_N"/>
    <property type="match status" value="1"/>
</dbReference>
<comment type="caution">
    <text evidence="11">The sequence shown here is derived from an EMBL/GenBank/DDBJ whole genome shotgun (WGS) entry which is preliminary data.</text>
</comment>
<dbReference type="GO" id="GO:0008270">
    <property type="term" value="F:zinc ion binding"/>
    <property type="evidence" value="ECO:0007669"/>
    <property type="project" value="UniProtKB-KW"/>
</dbReference>
<dbReference type="SMART" id="SM00184">
    <property type="entry name" value="RING"/>
    <property type="match status" value="1"/>
</dbReference>
<feature type="transmembrane region" description="Helical" evidence="9">
    <location>
        <begin position="467"/>
        <end position="486"/>
    </location>
</feature>
<sequence>MHEMLVVAAKALVEATDVLLRVPFWLFLDLLLASRLDGIYDFISRHPKGMKRVCPDCQVFFDDRFVPFIIAGCCILCFVVISFHTVGVIVVYGMTLGLAIIWVGLGVYVGMLRMAYSPWDRMSMDSLVGVHLTVAFFVGLVALMVLCVLSFPKLVPFRYCVLVAVATAAVPLLSYLPVRYLLETGPITQSCHVAPGSLSPSACTTPAWHAYALAILRFRHCETGQLPFDICTLVDTRYALQVSNHLCPAIRKHFCSGTLCSSNLRDAVYTLAPFCLLMLYLVLILVCVRVSSVFKRFLTSIKEELELFNVVGIFGFINFHWNRLNIPLTMASLWCFKLILVILFGPKWWPVLPGQQGHLVSNISFLQDFTSSEFNQTKLSSVLSRVYVGAIVHGSETWLVVFGAAAFFGAVAILFVRFLVFLLDPSGEETTRLFEAAGDAPIDLHEWNVIEDPTLAIDQNDVIAAEMLAATGWNCAIVFLFLAFQYDLPSLPLIQRIRCSLYGLIVIAITCIHPVQALLKSILLRLGVPGRDSPWLAHIRPLCFCVGLIAASLCVLTRAPEALAERVRDQSSNHSLSNVSSTLVPRFGSSVESLKARQLRIVLCGCQLLLGLLVTFIEYILYQISARNPSWQGLGSSLFWTKLISSVLDYMISLLSFLTVCWLSIYDSIGFCRLFIICCYFYFILYPSAVRAYTWVRWRLLSMKRIHSLANPTEADLLAHGDVCPICYADMTTETAKVTRCGHLYHTDCLSTWMRRQLFCPICHADLLSTKVTNSRQVNQGNAVHD</sequence>
<comment type="subcellular location">
    <subcellularLocation>
        <location evidence="1">Membrane</location>
        <topology evidence="1">Multi-pass membrane protein</topology>
    </subcellularLocation>
</comment>
<feature type="transmembrane region" description="Helical" evidence="9">
    <location>
        <begin position="398"/>
        <end position="423"/>
    </location>
</feature>
<feature type="transmembrane region" description="Helical" evidence="9">
    <location>
        <begin position="671"/>
        <end position="696"/>
    </location>
</feature>
<dbReference type="InterPro" id="IPR025754">
    <property type="entry name" value="TRC8_N_dom"/>
</dbReference>
<evidence type="ECO:0000313" key="12">
    <source>
        <dbReference type="Proteomes" id="UP000324629"/>
    </source>
</evidence>
<dbReference type="Pfam" id="PF13639">
    <property type="entry name" value="zf-RING_2"/>
    <property type="match status" value="1"/>
</dbReference>
<keyword evidence="12" id="KW-1185">Reference proteome</keyword>
<keyword evidence="5" id="KW-0862">Zinc</keyword>
<evidence type="ECO:0000259" key="10">
    <source>
        <dbReference type="PROSITE" id="PS50089"/>
    </source>
</evidence>
<evidence type="ECO:0000256" key="2">
    <source>
        <dbReference type="ARBA" id="ARBA00022692"/>
    </source>
</evidence>
<dbReference type="EMBL" id="QNGE01000776">
    <property type="protein sequence ID" value="KAA3679320.1"/>
    <property type="molecule type" value="Genomic_DNA"/>
</dbReference>
<evidence type="ECO:0000313" key="11">
    <source>
        <dbReference type="EMBL" id="KAA3679320.1"/>
    </source>
</evidence>
<dbReference type="GO" id="GO:0016020">
    <property type="term" value="C:membrane"/>
    <property type="evidence" value="ECO:0007669"/>
    <property type="project" value="UniProtKB-SubCell"/>
</dbReference>
<feature type="transmembrane region" description="Helical" evidence="9">
    <location>
        <begin position="599"/>
        <end position="622"/>
    </location>
</feature>
<protein>
    <submittedName>
        <fullName evidence="11">E3 ubiquitin-protein ligase RNF139</fullName>
    </submittedName>
</protein>
<feature type="transmembrane region" description="Helical" evidence="9">
    <location>
        <begin position="539"/>
        <end position="559"/>
    </location>
</feature>
<evidence type="ECO:0000256" key="3">
    <source>
        <dbReference type="ARBA" id="ARBA00022723"/>
    </source>
</evidence>
<evidence type="ECO:0000256" key="9">
    <source>
        <dbReference type="SAM" id="Phobius"/>
    </source>
</evidence>
<evidence type="ECO:0000256" key="4">
    <source>
        <dbReference type="ARBA" id="ARBA00022771"/>
    </source>
</evidence>
<feature type="transmembrane region" description="Helical" evidence="9">
    <location>
        <begin position="271"/>
        <end position="293"/>
    </location>
</feature>
<feature type="transmembrane region" description="Helical" evidence="9">
    <location>
        <begin position="643"/>
        <end position="665"/>
    </location>
</feature>
<accession>A0A5J4NVU9</accession>
<organism evidence="11 12">
    <name type="scientific">Paragonimus westermani</name>
    <dbReference type="NCBI Taxonomy" id="34504"/>
    <lineage>
        <taxon>Eukaryota</taxon>
        <taxon>Metazoa</taxon>
        <taxon>Spiralia</taxon>
        <taxon>Lophotrochozoa</taxon>
        <taxon>Platyhelminthes</taxon>
        <taxon>Trematoda</taxon>
        <taxon>Digenea</taxon>
        <taxon>Plagiorchiida</taxon>
        <taxon>Troglotremata</taxon>
        <taxon>Troglotrematidae</taxon>
        <taxon>Paragonimus</taxon>
    </lineage>
</organism>
<evidence type="ECO:0000256" key="7">
    <source>
        <dbReference type="ARBA" id="ARBA00023136"/>
    </source>
</evidence>
<gene>
    <name evidence="11" type="ORF">DEA37_0000789</name>
</gene>
<dbReference type="Proteomes" id="UP000324629">
    <property type="component" value="Unassembled WGS sequence"/>
</dbReference>
<feature type="transmembrane region" description="Helical" evidence="9">
    <location>
        <begin position="157"/>
        <end position="176"/>
    </location>
</feature>
<keyword evidence="4 8" id="KW-0863">Zinc-finger</keyword>
<dbReference type="GO" id="GO:0061630">
    <property type="term" value="F:ubiquitin protein ligase activity"/>
    <property type="evidence" value="ECO:0007669"/>
    <property type="project" value="TreeGrafter"/>
</dbReference>
<dbReference type="GO" id="GO:0043161">
    <property type="term" value="P:proteasome-mediated ubiquitin-dependent protein catabolic process"/>
    <property type="evidence" value="ECO:0007669"/>
    <property type="project" value="TreeGrafter"/>
</dbReference>
<keyword evidence="2 9" id="KW-0812">Transmembrane</keyword>
<feature type="transmembrane region" description="Helical" evidence="9">
    <location>
        <begin position="64"/>
        <end position="83"/>
    </location>
</feature>
<dbReference type="PANTHER" id="PTHR22763:SF183">
    <property type="entry name" value="RING-TYPE DOMAIN-CONTAINING PROTEIN"/>
    <property type="match status" value="1"/>
</dbReference>
<dbReference type="InterPro" id="IPR050731">
    <property type="entry name" value="HRD1_E3_ubiq-ligases"/>
</dbReference>
<dbReference type="Gene3D" id="3.30.40.10">
    <property type="entry name" value="Zinc/RING finger domain, C3HC4 (zinc finger)"/>
    <property type="match status" value="1"/>
</dbReference>
<keyword evidence="6 9" id="KW-1133">Transmembrane helix</keyword>
<reference evidence="11 12" key="1">
    <citation type="journal article" date="2019" name="Gigascience">
        <title>Whole-genome sequence of the oriental lung fluke Paragonimus westermani.</title>
        <authorList>
            <person name="Oey H."/>
            <person name="Zakrzewski M."/>
            <person name="Narain K."/>
            <person name="Devi K.R."/>
            <person name="Agatsuma T."/>
            <person name="Nawaratna S."/>
            <person name="Gobert G.N."/>
            <person name="Jones M.K."/>
            <person name="Ragan M.A."/>
            <person name="McManus D.P."/>
            <person name="Krause L."/>
        </authorList>
    </citation>
    <scope>NUCLEOTIDE SEQUENCE [LARGE SCALE GENOMIC DNA]</scope>
    <source>
        <strain evidence="11 12">IND2009</strain>
    </source>
</reference>
<dbReference type="GO" id="GO:0012505">
    <property type="term" value="C:endomembrane system"/>
    <property type="evidence" value="ECO:0007669"/>
    <property type="project" value="TreeGrafter"/>
</dbReference>
<keyword evidence="3" id="KW-0479">Metal-binding</keyword>
<evidence type="ECO:0000256" key="8">
    <source>
        <dbReference type="PROSITE-ProRule" id="PRU00175"/>
    </source>
</evidence>
<dbReference type="PROSITE" id="PS50089">
    <property type="entry name" value="ZF_RING_2"/>
    <property type="match status" value="1"/>
</dbReference>
<feature type="transmembrane region" description="Helical" evidence="9">
    <location>
        <begin position="501"/>
        <end position="519"/>
    </location>
</feature>